<gene>
    <name evidence="2" type="ORF">PGRAT_23705</name>
</gene>
<reference evidence="2 3" key="1">
    <citation type="submission" date="2014-08" db="EMBL/GenBank/DDBJ databases">
        <title>Comparative genomics of the Paenibacillus odorifer group.</title>
        <authorList>
            <person name="den Bakker H.C."/>
            <person name="Tsai Y.-C."/>
            <person name="Martin N."/>
            <person name="Korlach J."/>
            <person name="Wiedmann M."/>
        </authorList>
    </citation>
    <scope>NUCLEOTIDE SEQUENCE [LARGE SCALE GENOMIC DNA]</scope>
    <source>
        <strain evidence="2 3">DSM 15220</strain>
    </source>
</reference>
<dbReference type="RefSeq" id="WP_025705914.1">
    <property type="nucleotide sequence ID" value="NZ_CP009287.1"/>
</dbReference>
<evidence type="ECO:0000313" key="2">
    <source>
        <dbReference type="EMBL" id="AIQ70312.1"/>
    </source>
</evidence>
<dbReference type="Gene3D" id="3.20.20.70">
    <property type="entry name" value="Aldolase class I"/>
    <property type="match status" value="1"/>
</dbReference>
<dbReference type="Proteomes" id="UP000029500">
    <property type="component" value="Chromosome"/>
</dbReference>
<dbReference type="AlphaFoldDB" id="A0A089MAK4"/>
<dbReference type="PANTHER" id="PTHR31268">
    <property type="match status" value="1"/>
</dbReference>
<dbReference type="PANTHER" id="PTHR31268:SF32">
    <property type="entry name" value="GALACTINOL--SUCROSE GALACTOSYLTRANSFERASE 2-RELATED"/>
    <property type="match status" value="1"/>
</dbReference>
<evidence type="ECO:0008006" key="4">
    <source>
        <dbReference type="Google" id="ProtNLM"/>
    </source>
</evidence>
<name>A0A089MAK4_9BACL</name>
<dbReference type="SUPFAM" id="SSF51445">
    <property type="entry name" value="(Trans)glycosidases"/>
    <property type="match status" value="1"/>
</dbReference>
<accession>A0A089MAK4</accession>
<dbReference type="Pfam" id="PF05691">
    <property type="entry name" value="Raffinose_syn"/>
    <property type="match status" value="2"/>
</dbReference>
<dbReference type="HOGENOM" id="CLU_380752_0_0_9"/>
<organism evidence="2 3">
    <name type="scientific">Paenibacillus graminis</name>
    <dbReference type="NCBI Taxonomy" id="189425"/>
    <lineage>
        <taxon>Bacteria</taxon>
        <taxon>Bacillati</taxon>
        <taxon>Bacillota</taxon>
        <taxon>Bacilli</taxon>
        <taxon>Bacillales</taxon>
        <taxon>Paenibacillaceae</taxon>
        <taxon>Paenibacillus</taxon>
    </lineage>
</organism>
<keyword evidence="1" id="KW-0119">Carbohydrate metabolism</keyword>
<dbReference type="KEGG" id="pgm:PGRAT_23705"/>
<proteinExistence type="predicted"/>
<dbReference type="eggNOG" id="COG3345">
    <property type="taxonomic scope" value="Bacteria"/>
</dbReference>
<dbReference type="InterPro" id="IPR008811">
    <property type="entry name" value="Glycosyl_hydrolases_36"/>
</dbReference>
<dbReference type="InterPro" id="IPR013785">
    <property type="entry name" value="Aldolase_TIM"/>
</dbReference>
<dbReference type="OrthoDB" id="9758822at2"/>
<dbReference type="InterPro" id="IPR017853">
    <property type="entry name" value="GH"/>
</dbReference>
<dbReference type="EMBL" id="CP009287">
    <property type="protein sequence ID" value="AIQ70312.1"/>
    <property type="molecule type" value="Genomic_DNA"/>
</dbReference>
<sequence>METIINLEDTTFLTNLKVSVSTDEGSSLQSLDLKEMNQTSEVDGHGAFIKKTSMYTDKDNSILVYLHLIDYGSTVVCFVEASLAAKEVFWRQLSFNSRHSIVISVPQPQKTDKILGFYHFNDWWTRPSFTSRVRDLPERTQSILWQSGSRYAYCLPVVTLTEKTEIRGSNDGFDLCLSTNVGGRDDISAPLFVLSYGENPYHLIQETMKFTLDLIGNPTSLREHKRYPNTLEYLGWCSWDAFRDEVNATGIIEKIKELNEKQIPVRWIMIDDGWLDVKEKGLMSFDADQTKFPDGLTPLIEELKSNFGVRWVGVWHTFFGYWAGIHPDSPIIQDHGEFVYKTAKGRFIPYPRADKGFGFWNAFHRSLRHSGVDFVKVDSQGSINSFLLHHIPDGHSAYEMHTALEASTGLHFDQQLINCMGMESENIWFRPSSALSRNSDDFVPGKEISFKEHALQNAYNSLYHHVLYWGDWDMFWTNHEEATQNGVLRAVSGGPVYFSDKPGTTEPKDLLPLVFHDGKVLRADQPGLPTSDILMVNPQQDGVPLKVWTPVGDSIAVGVFNIDQEDRILSGSISPSQIPVLCNEDQEFYLYEHFSRKLLKCSYRQSIPFILKEDEVALYLIIPILNHRFTPIGLLNKYLSSAAVTILFTDENSALLQLREGGTLGFGASQEPALITVNGAPTPFRRDGDLFVTDTIQSSEPVIINVVFA</sequence>
<dbReference type="STRING" id="189425.PGRAT_23705"/>
<protein>
    <recommendedName>
        <fullName evidence="4">Raffinose synthase</fullName>
    </recommendedName>
</protein>
<evidence type="ECO:0000313" key="3">
    <source>
        <dbReference type="Proteomes" id="UP000029500"/>
    </source>
</evidence>
<keyword evidence="3" id="KW-1185">Reference proteome</keyword>
<evidence type="ECO:0000256" key="1">
    <source>
        <dbReference type="ARBA" id="ARBA00023277"/>
    </source>
</evidence>